<dbReference type="SUPFAM" id="SSF56219">
    <property type="entry name" value="DNase I-like"/>
    <property type="match status" value="1"/>
</dbReference>
<dbReference type="InParanoid" id="D6X1J6"/>
<dbReference type="PhylomeDB" id="D6X1J6"/>
<keyword evidence="2" id="KW-1185">Reference proteome</keyword>
<reference evidence="1 2" key="1">
    <citation type="journal article" date="2008" name="Nature">
        <title>The genome of the model beetle and pest Tribolium castaneum.</title>
        <authorList>
            <consortium name="Tribolium Genome Sequencing Consortium"/>
            <person name="Richards S."/>
            <person name="Gibbs R.A."/>
            <person name="Weinstock G.M."/>
            <person name="Brown S.J."/>
            <person name="Denell R."/>
            <person name="Beeman R.W."/>
            <person name="Gibbs R."/>
            <person name="Beeman R.W."/>
            <person name="Brown S.J."/>
            <person name="Bucher G."/>
            <person name="Friedrich M."/>
            <person name="Grimmelikhuijzen C.J."/>
            <person name="Klingler M."/>
            <person name="Lorenzen M."/>
            <person name="Richards S."/>
            <person name="Roth S."/>
            <person name="Schroder R."/>
            <person name="Tautz D."/>
            <person name="Zdobnov E.M."/>
            <person name="Muzny D."/>
            <person name="Gibbs R.A."/>
            <person name="Weinstock G.M."/>
            <person name="Attaway T."/>
            <person name="Bell S."/>
            <person name="Buhay C.J."/>
            <person name="Chandrabose M.N."/>
            <person name="Chavez D."/>
            <person name="Clerk-Blankenburg K.P."/>
            <person name="Cree A."/>
            <person name="Dao M."/>
            <person name="Davis C."/>
            <person name="Chacko J."/>
            <person name="Dinh H."/>
            <person name="Dugan-Rocha S."/>
            <person name="Fowler G."/>
            <person name="Garner T.T."/>
            <person name="Garnes J."/>
            <person name="Gnirke A."/>
            <person name="Hawes A."/>
            <person name="Hernandez J."/>
            <person name="Hines S."/>
            <person name="Holder M."/>
            <person name="Hume J."/>
            <person name="Jhangiani S.N."/>
            <person name="Joshi V."/>
            <person name="Khan Z.M."/>
            <person name="Jackson L."/>
            <person name="Kovar C."/>
            <person name="Kowis A."/>
            <person name="Lee S."/>
            <person name="Lewis L.R."/>
            <person name="Margolis J."/>
            <person name="Morgan M."/>
            <person name="Nazareth L.V."/>
            <person name="Nguyen N."/>
            <person name="Okwuonu G."/>
            <person name="Parker D."/>
            <person name="Richards S."/>
            <person name="Ruiz S.J."/>
            <person name="Santibanez J."/>
            <person name="Savard J."/>
            <person name="Scherer S.E."/>
            <person name="Schneider B."/>
            <person name="Sodergren E."/>
            <person name="Tautz D."/>
            <person name="Vattahil S."/>
            <person name="Villasana D."/>
            <person name="White C.S."/>
            <person name="Wright R."/>
            <person name="Park Y."/>
            <person name="Beeman R.W."/>
            <person name="Lord J."/>
            <person name="Oppert B."/>
            <person name="Lorenzen M."/>
            <person name="Brown S."/>
            <person name="Wang L."/>
            <person name="Savard J."/>
            <person name="Tautz D."/>
            <person name="Richards S."/>
            <person name="Weinstock G."/>
            <person name="Gibbs R.A."/>
            <person name="Liu Y."/>
            <person name="Worley K."/>
            <person name="Weinstock G."/>
            <person name="Elsik C.G."/>
            <person name="Reese J.T."/>
            <person name="Elhaik E."/>
            <person name="Landan G."/>
            <person name="Graur D."/>
            <person name="Arensburger P."/>
            <person name="Atkinson P."/>
            <person name="Beeman R.W."/>
            <person name="Beidler J."/>
            <person name="Brown S.J."/>
            <person name="Demuth J.P."/>
            <person name="Drury D.W."/>
            <person name="Du Y.Z."/>
            <person name="Fujiwara H."/>
            <person name="Lorenzen M."/>
            <person name="Maselli V."/>
            <person name="Osanai M."/>
            <person name="Park Y."/>
            <person name="Robertson H.M."/>
            <person name="Tu Z."/>
            <person name="Wang J.J."/>
            <person name="Wang S."/>
            <person name="Richards S."/>
            <person name="Song H."/>
            <person name="Zhang L."/>
            <person name="Sodergren E."/>
            <person name="Werner D."/>
            <person name="Stanke M."/>
            <person name="Morgenstern B."/>
            <person name="Solovyev V."/>
            <person name="Kosarev P."/>
            <person name="Brown G."/>
            <person name="Chen H.C."/>
            <person name="Ermolaeva O."/>
            <person name="Hlavina W."/>
            <person name="Kapustin Y."/>
            <person name="Kiryutin B."/>
            <person name="Kitts P."/>
            <person name="Maglott D."/>
            <person name="Pruitt K."/>
            <person name="Sapojnikov V."/>
            <person name="Souvorov A."/>
            <person name="Mackey A.J."/>
            <person name="Waterhouse R.M."/>
            <person name="Wyder S."/>
            <person name="Zdobnov E.M."/>
            <person name="Zdobnov E.M."/>
            <person name="Wyder S."/>
            <person name="Kriventseva E.V."/>
            <person name="Kadowaki T."/>
            <person name="Bork P."/>
            <person name="Aranda M."/>
            <person name="Bao R."/>
            <person name="Beermann A."/>
            <person name="Berns N."/>
            <person name="Bolognesi R."/>
            <person name="Bonneton F."/>
            <person name="Bopp D."/>
            <person name="Brown S.J."/>
            <person name="Bucher G."/>
            <person name="Butts T."/>
            <person name="Chaumot A."/>
            <person name="Denell R.E."/>
            <person name="Ferrier D.E."/>
            <person name="Friedrich M."/>
            <person name="Gordon C.M."/>
            <person name="Jindra M."/>
            <person name="Klingler M."/>
            <person name="Lan Q."/>
            <person name="Lattorff H.M."/>
            <person name="Laudet V."/>
            <person name="von Levetsow C."/>
            <person name="Liu Z."/>
            <person name="Lutz R."/>
            <person name="Lynch J.A."/>
            <person name="da Fonseca R.N."/>
            <person name="Posnien N."/>
            <person name="Reuter R."/>
            <person name="Roth S."/>
            <person name="Savard J."/>
            <person name="Schinko J.B."/>
            <person name="Schmitt C."/>
            <person name="Schoppmeier M."/>
            <person name="Schroder R."/>
            <person name="Shippy T.D."/>
            <person name="Simonnet F."/>
            <person name="Marques-Souza H."/>
            <person name="Tautz D."/>
            <person name="Tomoyasu Y."/>
            <person name="Trauner J."/>
            <person name="Van der Zee M."/>
            <person name="Vervoort M."/>
            <person name="Wittkopp N."/>
            <person name="Wimmer E.A."/>
            <person name="Yang X."/>
            <person name="Jones A.K."/>
            <person name="Sattelle D.B."/>
            <person name="Ebert P.R."/>
            <person name="Nelson D."/>
            <person name="Scott J.G."/>
            <person name="Beeman R.W."/>
            <person name="Muthukrishnan S."/>
            <person name="Kramer K.J."/>
            <person name="Arakane Y."/>
            <person name="Beeman R.W."/>
            <person name="Zhu Q."/>
            <person name="Hogenkamp D."/>
            <person name="Dixit R."/>
            <person name="Oppert B."/>
            <person name="Jiang H."/>
            <person name="Zou Z."/>
            <person name="Marshall J."/>
            <person name="Elpidina E."/>
            <person name="Vinokurov K."/>
            <person name="Oppert C."/>
            <person name="Zou Z."/>
            <person name="Evans J."/>
            <person name="Lu Z."/>
            <person name="Zhao P."/>
            <person name="Sumathipala N."/>
            <person name="Altincicek B."/>
            <person name="Vilcinskas A."/>
            <person name="Williams M."/>
            <person name="Hultmark D."/>
            <person name="Hetru C."/>
            <person name="Jiang H."/>
            <person name="Grimmelikhuijzen C.J."/>
            <person name="Hauser F."/>
            <person name="Cazzamali G."/>
            <person name="Williamson M."/>
            <person name="Park Y."/>
            <person name="Li B."/>
            <person name="Tanaka Y."/>
            <person name="Predel R."/>
            <person name="Neupert S."/>
            <person name="Schachtner J."/>
            <person name="Verleyen P."/>
            <person name="Raible F."/>
            <person name="Bork P."/>
            <person name="Friedrich M."/>
            <person name="Walden K.K."/>
            <person name="Robertson H.M."/>
            <person name="Angeli S."/>
            <person name="Foret S."/>
            <person name="Bucher G."/>
            <person name="Schuetz S."/>
            <person name="Maleszka R."/>
            <person name="Wimmer E.A."/>
            <person name="Beeman R.W."/>
            <person name="Lorenzen M."/>
            <person name="Tomoyasu Y."/>
            <person name="Miller S.C."/>
            <person name="Grossmann D."/>
            <person name="Bucher G."/>
        </authorList>
    </citation>
    <scope>NUCLEOTIDE SEQUENCE [LARGE SCALE GENOMIC DNA]</scope>
    <source>
        <strain evidence="1 2">Georgia GA2</strain>
    </source>
</reference>
<gene>
    <name evidence="1" type="primary">GLEAN_05213</name>
    <name evidence="1" type="ORF">TcasGA2_TC005213</name>
</gene>
<dbReference type="STRING" id="7070.D6X1J6"/>
<name>D6X1J6_TRICA</name>
<evidence type="ECO:0000313" key="2">
    <source>
        <dbReference type="Proteomes" id="UP000007266"/>
    </source>
</evidence>
<accession>D6X1J6</accession>
<dbReference type="PANTHER" id="PTHR47510">
    <property type="entry name" value="REVERSE TRANSCRIPTASE DOMAIN-CONTAINING PROTEIN"/>
    <property type="match status" value="1"/>
</dbReference>
<organism evidence="1 2">
    <name type="scientific">Tribolium castaneum</name>
    <name type="common">Red flour beetle</name>
    <dbReference type="NCBI Taxonomy" id="7070"/>
    <lineage>
        <taxon>Eukaryota</taxon>
        <taxon>Metazoa</taxon>
        <taxon>Ecdysozoa</taxon>
        <taxon>Arthropoda</taxon>
        <taxon>Hexapoda</taxon>
        <taxon>Insecta</taxon>
        <taxon>Pterygota</taxon>
        <taxon>Neoptera</taxon>
        <taxon>Endopterygota</taxon>
        <taxon>Coleoptera</taxon>
        <taxon>Polyphaga</taxon>
        <taxon>Cucujiformia</taxon>
        <taxon>Tenebrionidae</taxon>
        <taxon>Tenebrionidae incertae sedis</taxon>
        <taxon>Tribolium</taxon>
    </lineage>
</organism>
<dbReference type="Gene3D" id="3.60.10.10">
    <property type="entry name" value="Endonuclease/exonuclease/phosphatase"/>
    <property type="match status" value="1"/>
</dbReference>
<proteinExistence type="predicted"/>
<sequence>MCFSEHWLNTSECESISLENFSPKSWFTRGDKGYGGSIIFTRNNLQCVALDQLVNLSVTSVREISAIKLVLTNAIVISIYRPPSGDFELFLTVINSLLKHLDFSKKNILGVDFNVKFNSPDLKCHALIDLLLSYDLQPLVNFNIRGPHCLNNIFSNTDINLCKVSPFRLCLSDHIDVRFRYHNNFIQEKAITKIVRPITQIGKIEFFKSLESVQWDYVIDNCDLQVEESFQNFIDVIEFYHTLHFPEKMVKTLVSKSITWFDSELKQIRHKLFFLNDLYSITKSDNVKAARFSYRTAIKIAKIKANDNFIKSSKNTSGAMWTVINPKRRRNINCDMSDCDITANDFNVYFTNVAKTVIDKVTKSDCDPIVFTRSVPELNRVRTKHVTGNEVIVGAVIQPFEENPISSVRNISKVLNVQVSRIFQLLFSLFVLFERIKASSTKTKLPHSIPVRRDLAKREYCDPQRIKVKCEHALSDSNGWSIISTGENQR</sequence>
<dbReference type="EMBL" id="KQ971369">
    <property type="protein sequence ID" value="EFA09411.1"/>
    <property type="molecule type" value="Genomic_DNA"/>
</dbReference>
<dbReference type="Proteomes" id="UP000007266">
    <property type="component" value="Linkage group 9"/>
</dbReference>
<evidence type="ECO:0008006" key="3">
    <source>
        <dbReference type="Google" id="ProtNLM"/>
    </source>
</evidence>
<dbReference type="AlphaFoldDB" id="D6X1J6"/>
<evidence type="ECO:0000313" key="1">
    <source>
        <dbReference type="EMBL" id="EFA09411.1"/>
    </source>
</evidence>
<dbReference type="InterPro" id="IPR036691">
    <property type="entry name" value="Endo/exonu/phosph_ase_sf"/>
</dbReference>
<dbReference type="eggNOG" id="KOG0973">
    <property type="taxonomic scope" value="Eukaryota"/>
</dbReference>
<protein>
    <recommendedName>
        <fullName evidence="3">Endonuclease/exonuclease/phosphatase domain-containing protein</fullName>
    </recommendedName>
</protein>
<dbReference type="PANTHER" id="PTHR47510:SF3">
    <property type="entry name" value="ENDO_EXONUCLEASE_PHOSPHATASE DOMAIN-CONTAINING PROTEIN"/>
    <property type="match status" value="1"/>
</dbReference>
<dbReference type="HOGENOM" id="CLU_557055_0_0_1"/>
<reference evidence="1 2" key="2">
    <citation type="journal article" date="2010" name="Nucleic Acids Res.">
        <title>BeetleBase in 2010: revisions to provide comprehensive genomic information for Tribolium castaneum.</title>
        <authorList>
            <person name="Kim H.S."/>
            <person name="Murphy T."/>
            <person name="Xia J."/>
            <person name="Caragea D."/>
            <person name="Park Y."/>
            <person name="Beeman R.W."/>
            <person name="Lorenzen M.D."/>
            <person name="Butcher S."/>
            <person name="Manak J.R."/>
            <person name="Brown S.J."/>
        </authorList>
    </citation>
    <scope>GENOME REANNOTATION</scope>
    <source>
        <strain evidence="1 2">Georgia GA2</strain>
    </source>
</reference>